<feature type="domain" description="Phosphotyrosine protein phosphatase I" evidence="7">
    <location>
        <begin position="6"/>
        <end position="133"/>
    </location>
</feature>
<evidence type="ECO:0000313" key="9">
    <source>
        <dbReference type="Proteomes" id="UP001155144"/>
    </source>
</evidence>
<dbReference type="Gene3D" id="3.40.50.2300">
    <property type="match status" value="1"/>
</dbReference>
<proteinExistence type="inferred from homology"/>
<keyword evidence="3 8" id="KW-0378">Hydrolase</keyword>
<sequence length="134" mass="13910">MSAQYLFVCTGNTCRSPLAEALAEARGVSAESAGVAAGPGDGAAPNADRALREARGLSLRGHTPRDVSAVDLTAAGRIVAMSPAVGRRLRDDHDWAPDAMVTWAVPDPYGGSLADYRWCLEEISAALDDLLASG</sequence>
<comment type="catalytic activity">
    <reaction evidence="5">
        <text>O-phospho-L-tyrosyl-[protein] + H2O = L-tyrosyl-[protein] + phosphate</text>
        <dbReference type="Rhea" id="RHEA:10684"/>
        <dbReference type="Rhea" id="RHEA-COMP:10136"/>
        <dbReference type="Rhea" id="RHEA-COMP:20101"/>
        <dbReference type="ChEBI" id="CHEBI:15377"/>
        <dbReference type="ChEBI" id="CHEBI:43474"/>
        <dbReference type="ChEBI" id="CHEBI:46858"/>
        <dbReference type="ChEBI" id="CHEBI:61978"/>
        <dbReference type="EC" id="3.1.3.48"/>
    </reaction>
</comment>
<protein>
    <recommendedName>
        <fullName evidence="2">protein-tyrosine-phosphatase</fullName>
        <ecNumber evidence="2">3.1.3.48</ecNumber>
    </recommendedName>
</protein>
<dbReference type="PANTHER" id="PTHR11717:SF31">
    <property type="entry name" value="LOW MOLECULAR WEIGHT PROTEIN-TYROSINE-PHOSPHATASE ETP-RELATED"/>
    <property type="match status" value="1"/>
</dbReference>
<dbReference type="InterPro" id="IPR017867">
    <property type="entry name" value="Tyr_phospatase_low_mol_wt"/>
</dbReference>
<feature type="active site" description="Proton donor" evidence="6">
    <location>
        <position position="107"/>
    </location>
</feature>
<dbReference type="RefSeq" id="WP_118828561.1">
    <property type="nucleotide sequence ID" value="NZ_CP030357.1"/>
</dbReference>
<dbReference type="InterPro" id="IPR023485">
    <property type="entry name" value="Ptyr_pPase"/>
</dbReference>
<dbReference type="SMART" id="SM00226">
    <property type="entry name" value="LMWPc"/>
    <property type="match status" value="1"/>
</dbReference>
<dbReference type="Proteomes" id="UP001155144">
    <property type="component" value="Unassembled WGS sequence"/>
</dbReference>
<dbReference type="SUPFAM" id="SSF52788">
    <property type="entry name" value="Phosphotyrosine protein phosphatases I"/>
    <property type="match status" value="1"/>
</dbReference>
<keyword evidence="4" id="KW-0904">Protein phosphatase</keyword>
<dbReference type="InterPro" id="IPR050438">
    <property type="entry name" value="LMW_PTPase"/>
</dbReference>
<evidence type="ECO:0000256" key="2">
    <source>
        <dbReference type="ARBA" id="ARBA00013064"/>
    </source>
</evidence>
<dbReference type="EMBL" id="JANUBL010000003">
    <property type="protein sequence ID" value="MCS4121729.1"/>
    <property type="molecule type" value="Genomic_DNA"/>
</dbReference>
<comment type="similarity">
    <text evidence="1">Belongs to the low molecular weight phosphotyrosine protein phosphatase family.</text>
</comment>
<dbReference type="EC" id="3.1.3.48" evidence="2"/>
<evidence type="ECO:0000259" key="7">
    <source>
        <dbReference type="SMART" id="SM00226"/>
    </source>
</evidence>
<feature type="active site" description="Nucleophile" evidence="6">
    <location>
        <position position="9"/>
    </location>
</feature>
<gene>
    <name evidence="8" type="ORF">GGP45_002082</name>
</gene>
<dbReference type="GeneID" id="83727422"/>
<evidence type="ECO:0000256" key="6">
    <source>
        <dbReference type="PIRSR" id="PIRSR617867-1"/>
    </source>
</evidence>
<dbReference type="InterPro" id="IPR036196">
    <property type="entry name" value="Ptyr_pPase_sf"/>
</dbReference>
<evidence type="ECO:0000256" key="5">
    <source>
        <dbReference type="ARBA" id="ARBA00051722"/>
    </source>
</evidence>
<name>A0A9X2QHB2_9BACT</name>
<dbReference type="PRINTS" id="PR00719">
    <property type="entry name" value="LMWPTPASE"/>
</dbReference>
<accession>A0A9X2QHB2</accession>
<feature type="active site" evidence="6">
    <location>
        <position position="15"/>
    </location>
</feature>
<dbReference type="AlphaFoldDB" id="A0A9X2QHB2"/>
<evidence type="ECO:0000256" key="3">
    <source>
        <dbReference type="ARBA" id="ARBA00022801"/>
    </source>
</evidence>
<dbReference type="Pfam" id="PF01451">
    <property type="entry name" value="LMWPc"/>
    <property type="match status" value="1"/>
</dbReference>
<dbReference type="GO" id="GO:0004725">
    <property type="term" value="F:protein tyrosine phosphatase activity"/>
    <property type="evidence" value="ECO:0007669"/>
    <property type="project" value="UniProtKB-EC"/>
</dbReference>
<dbReference type="PANTHER" id="PTHR11717">
    <property type="entry name" value="LOW MOLECULAR WEIGHT PROTEIN TYROSINE PHOSPHATASE"/>
    <property type="match status" value="1"/>
</dbReference>
<evidence type="ECO:0000313" key="8">
    <source>
        <dbReference type="EMBL" id="MCS4121729.1"/>
    </source>
</evidence>
<comment type="caution">
    <text evidence="8">The sequence shown here is derived from an EMBL/GenBank/DDBJ whole genome shotgun (WGS) entry which is preliminary data.</text>
</comment>
<reference evidence="8" key="1">
    <citation type="submission" date="2022-08" db="EMBL/GenBank/DDBJ databases">
        <title>Genomic Encyclopedia of Type Strains, Phase V (KMG-V): Genome sequencing to study the core and pangenomes of soil and plant-associated prokaryotes.</title>
        <authorList>
            <person name="Whitman W."/>
        </authorList>
    </citation>
    <scope>NUCLEOTIDE SEQUENCE</scope>
    <source>
        <strain evidence="8">SP3026</strain>
    </source>
</reference>
<evidence type="ECO:0000256" key="1">
    <source>
        <dbReference type="ARBA" id="ARBA00011063"/>
    </source>
</evidence>
<organism evidence="8 9">
    <name type="scientific">Salinibacter ruber</name>
    <dbReference type="NCBI Taxonomy" id="146919"/>
    <lineage>
        <taxon>Bacteria</taxon>
        <taxon>Pseudomonadati</taxon>
        <taxon>Rhodothermota</taxon>
        <taxon>Rhodothermia</taxon>
        <taxon>Rhodothermales</taxon>
        <taxon>Salinibacteraceae</taxon>
        <taxon>Salinibacter</taxon>
    </lineage>
</organism>
<evidence type="ECO:0000256" key="4">
    <source>
        <dbReference type="ARBA" id="ARBA00022912"/>
    </source>
</evidence>